<dbReference type="STRING" id="86049.A0A1C1CN90"/>
<evidence type="ECO:0000256" key="3">
    <source>
        <dbReference type="ARBA" id="ARBA00023125"/>
    </source>
</evidence>
<evidence type="ECO:0000256" key="1">
    <source>
        <dbReference type="ARBA" id="ARBA00004123"/>
    </source>
</evidence>
<dbReference type="OrthoDB" id="5424793at2759"/>
<keyword evidence="7" id="KW-1185">Reference proteome</keyword>
<evidence type="ECO:0000256" key="5">
    <source>
        <dbReference type="ARBA" id="ARBA00023242"/>
    </source>
</evidence>
<evidence type="ECO:0008006" key="8">
    <source>
        <dbReference type="Google" id="ProtNLM"/>
    </source>
</evidence>
<dbReference type="eggNOG" id="ENOG502SNUJ">
    <property type="taxonomic scope" value="Eukaryota"/>
</dbReference>
<reference evidence="7" key="1">
    <citation type="submission" date="2015-07" db="EMBL/GenBank/DDBJ databases">
        <authorList>
            <person name="Teixeira M.M."/>
            <person name="Souza R.C."/>
            <person name="Almeida L.G."/>
            <person name="Vicente V.A."/>
            <person name="de Hoog S."/>
            <person name="Bocca A.L."/>
            <person name="de Almeida S.R."/>
            <person name="Vasconcelos A.T."/>
            <person name="Felipe M.S."/>
        </authorList>
    </citation>
    <scope>NUCLEOTIDE SEQUENCE [LARGE SCALE GENOMIC DNA]</scope>
    <source>
        <strain evidence="7">KSF</strain>
    </source>
</reference>
<dbReference type="PANTHER" id="PTHR31845">
    <property type="entry name" value="FINGER DOMAIN PROTEIN, PUTATIVE-RELATED"/>
    <property type="match status" value="1"/>
</dbReference>
<evidence type="ECO:0000313" key="6">
    <source>
        <dbReference type="EMBL" id="OCT49976.1"/>
    </source>
</evidence>
<dbReference type="VEuPathDB" id="FungiDB:CLCR_06941"/>
<dbReference type="GO" id="GO:0000981">
    <property type="term" value="F:DNA-binding transcription factor activity, RNA polymerase II-specific"/>
    <property type="evidence" value="ECO:0007669"/>
    <property type="project" value="TreeGrafter"/>
</dbReference>
<keyword evidence="2" id="KW-0805">Transcription regulation</keyword>
<evidence type="ECO:0000313" key="7">
    <source>
        <dbReference type="Proteomes" id="UP000094526"/>
    </source>
</evidence>
<keyword evidence="3" id="KW-0238">DNA-binding</keyword>
<evidence type="ECO:0000256" key="2">
    <source>
        <dbReference type="ARBA" id="ARBA00023015"/>
    </source>
</evidence>
<organism evidence="6 7">
    <name type="scientific">Cladophialophora carrionii</name>
    <dbReference type="NCBI Taxonomy" id="86049"/>
    <lineage>
        <taxon>Eukaryota</taxon>
        <taxon>Fungi</taxon>
        <taxon>Dikarya</taxon>
        <taxon>Ascomycota</taxon>
        <taxon>Pezizomycotina</taxon>
        <taxon>Eurotiomycetes</taxon>
        <taxon>Chaetothyriomycetidae</taxon>
        <taxon>Chaetothyriales</taxon>
        <taxon>Herpotrichiellaceae</taxon>
        <taxon>Cladophialophora</taxon>
    </lineage>
</organism>
<dbReference type="AlphaFoldDB" id="A0A1C1CN90"/>
<proteinExistence type="predicted"/>
<name>A0A1C1CN90_9EURO</name>
<evidence type="ECO:0000256" key="4">
    <source>
        <dbReference type="ARBA" id="ARBA00023163"/>
    </source>
</evidence>
<comment type="subcellular location">
    <subcellularLocation>
        <location evidence="1">Nucleus</location>
    </subcellularLocation>
</comment>
<keyword evidence="4" id="KW-0804">Transcription</keyword>
<protein>
    <recommendedName>
        <fullName evidence="8">Transcription factor domain-containing protein</fullName>
    </recommendedName>
</protein>
<keyword evidence="5" id="KW-0539">Nucleus</keyword>
<dbReference type="EMBL" id="LGRB01000010">
    <property type="protein sequence ID" value="OCT49976.1"/>
    <property type="molecule type" value="Genomic_DNA"/>
</dbReference>
<accession>A0A1C1CN90</accession>
<dbReference type="GO" id="GO:0005634">
    <property type="term" value="C:nucleus"/>
    <property type="evidence" value="ECO:0007669"/>
    <property type="project" value="UniProtKB-SubCell"/>
</dbReference>
<comment type="caution">
    <text evidence="6">The sequence shown here is derived from an EMBL/GenBank/DDBJ whole genome shotgun (WGS) entry which is preliminary data.</text>
</comment>
<gene>
    <name evidence="6" type="ORF">CLCR_06941</name>
</gene>
<dbReference type="InterPro" id="IPR051089">
    <property type="entry name" value="prtT"/>
</dbReference>
<dbReference type="PANTHER" id="PTHR31845:SF10">
    <property type="entry name" value="ZN(II)2CYS6 TRANSCRIPTION FACTOR (EUROFUNG)"/>
    <property type="match status" value="1"/>
</dbReference>
<dbReference type="GO" id="GO:0000976">
    <property type="term" value="F:transcription cis-regulatory region binding"/>
    <property type="evidence" value="ECO:0007669"/>
    <property type="project" value="TreeGrafter"/>
</dbReference>
<sequence length="536" mass="59626">MPTWQPCERSGVTCVYHEAIKKTATLKRIKGRFAPNNAAVGEPRLLEQVRTTSAGQGDEAAFGHGLLVELGVGASDQWPACRDLELQQAKTFFDQYTRMAQAVPFAIQLASTHSNGKDAATDTHALLSRLLETNPVLLVAAILTGSSSDREFEKQADNLFRHVLADRVIVRGQTSPELLQALLTYLAWYHRRFELETHQVYQFLQLANGMVADSGFPKKFSKANIPSPQQEADSNEIRAFLLCYYLNCGGGVLGYDRAENMRCIDSLRNAAMILATVSQRPQDKEAPALVELLHLVVRHHTARVSSNCAAKPLEPGPGLLKDWQTTFLHPQTSSTVRSTFHFTTAYSLLKSSKAKSPSPADVQVCVYHFQQLLSNIVDQELSYLVRMGIVEWAHLITTLFLLARLGSLTATGGPPTDSARPWPVNEYIERFRSLHNSLTQAEPEADIALRAPHLLSWLDRILVAVAERARSFKAHQDESSTDIGHRGSAYELVNSFLENDKSASTRALQTPGRSNAEPRLGGEDFWSEFMSDWLNW</sequence>
<dbReference type="VEuPathDB" id="FungiDB:G647_08886"/>
<dbReference type="Proteomes" id="UP000094526">
    <property type="component" value="Unassembled WGS sequence"/>
</dbReference>